<dbReference type="EMBL" id="ASPP01000076">
    <property type="protein sequence ID" value="ETO36986.1"/>
    <property type="molecule type" value="Genomic_DNA"/>
</dbReference>
<reference evidence="2 3" key="1">
    <citation type="journal article" date="2013" name="Curr. Biol.">
        <title>The Genome of the Foraminiferan Reticulomyxa filosa.</title>
        <authorList>
            <person name="Glockner G."/>
            <person name="Hulsmann N."/>
            <person name="Schleicher M."/>
            <person name="Noegel A.A."/>
            <person name="Eichinger L."/>
            <person name="Gallinger C."/>
            <person name="Pawlowski J."/>
            <person name="Sierra R."/>
            <person name="Euteneuer U."/>
            <person name="Pillet L."/>
            <person name="Moustafa A."/>
            <person name="Platzer M."/>
            <person name="Groth M."/>
            <person name="Szafranski K."/>
            <person name="Schliwa M."/>
        </authorList>
    </citation>
    <scope>NUCLEOTIDE SEQUENCE [LARGE SCALE GENOMIC DNA]</scope>
</reference>
<feature type="region of interest" description="Disordered" evidence="1">
    <location>
        <begin position="1"/>
        <end position="21"/>
    </location>
</feature>
<accession>X6PFJ8</accession>
<evidence type="ECO:0000313" key="3">
    <source>
        <dbReference type="Proteomes" id="UP000023152"/>
    </source>
</evidence>
<evidence type="ECO:0000256" key="1">
    <source>
        <dbReference type="SAM" id="MobiDB-lite"/>
    </source>
</evidence>
<dbReference type="Proteomes" id="UP000023152">
    <property type="component" value="Unassembled WGS sequence"/>
</dbReference>
<organism evidence="2 3">
    <name type="scientific">Reticulomyxa filosa</name>
    <dbReference type="NCBI Taxonomy" id="46433"/>
    <lineage>
        <taxon>Eukaryota</taxon>
        <taxon>Sar</taxon>
        <taxon>Rhizaria</taxon>
        <taxon>Retaria</taxon>
        <taxon>Foraminifera</taxon>
        <taxon>Monothalamids</taxon>
        <taxon>Reticulomyxidae</taxon>
        <taxon>Reticulomyxa</taxon>
    </lineage>
</organism>
<gene>
    <name evidence="2" type="ORF">RFI_00074</name>
</gene>
<keyword evidence="3" id="KW-1185">Reference proteome</keyword>
<evidence type="ECO:0000313" key="2">
    <source>
        <dbReference type="EMBL" id="ETO36986.1"/>
    </source>
</evidence>
<dbReference type="AlphaFoldDB" id="X6PFJ8"/>
<protein>
    <submittedName>
        <fullName evidence="2">Uncharacterized protein</fullName>
    </submittedName>
</protein>
<name>X6PFJ8_RETFI</name>
<proteinExistence type="predicted"/>
<sequence length="162" mass="18445">MGWRKGDVPPTPRMKPKFGETNKIPEFDLDFQNEKGSGIPKVDKEFDEKIISRSLKDGLYGTPPILSNTSIEVDISLIFSCNVFTQTLVVDRTRGFETKVVVSYTCIQLITDNNVNRWKDVDSLSVVHSNVTGDQYHAKQSEERIDNDQRLQFPLESSEEDC</sequence>
<comment type="caution">
    <text evidence="2">The sequence shown here is derived from an EMBL/GenBank/DDBJ whole genome shotgun (WGS) entry which is preliminary data.</text>
</comment>